<dbReference type="EMBL" id="JH817072">
    <property type="protein sequence ID" value="EKC30604.1"/>
    <property type="molecule type" value="Genomic_DNA"/>
</dbReference>
<protein>
    <submittedName>
        <fullName evidence="1">Uncharacterized protein</fullName>
    </submittedName>
</protein>
<reference evidence="1" key="1">
    <citation type="journal article" date="2012" name="Nature">
        <title>The oyster genome reveals stress adaptation and complexity of shell formation.</title>
        <authorList>
            <person name="Zhang G."/>
            <person name="Fang X."/>
            <person name="Guo X."/>
            <person name="Li L."/>
            <person name="Luo R."/>
            <person name="Xu F."/>
            <person name="Yang P."/>
            <person name="Zhang L."/>
            <person name="Wang X."/>
            <person name="Qi H."/>
            <person name="Xiong Z."/>
            <person name="Que H."/>
            <person name="Xie Y."/>
            <person name="Holland P.W."/>
            <person name="Paps J."/>
            <person name="Zhu Y."/>
            <person name="Wu F."/>
            <person name="Chen Y."/>
            <person name="Wang J."/>
            <person name="Peng C."/>
            <person name="Meng J."/>
            <person name="Yang L."/>
            <person name="Liu J."/>
            <person name="Wen B."/>
            <person name="Zhang N."/>
            <person name="Huang Z."/>
            <person name="Zhu Q."/>
            <person name="Feng Y."/>
            <person name="Mount A."/>
            <person name="Hedgecock D."/>
            <person name="Xu Z."/>
            <person name="Liu Y."/>
            <person name="Domazet-Loso T."/>
            <person name="Du Y."/>
            <person name="Sun X."/>
            <person name="Zhang S."/>
            <person name="Liu B."/>
            <person name="Cheng P."/>
            <person name="Jiang X."/>
            <person name="Li J."/>
            <person name="Fan D."/>
            <person name="Wang W."/>
            <person name="Fu W."/>
            <person name="Wang T."/>
            <person name="Wang B."/>
            <person name="Zhang J."/>
            <person name="Peng Z."/>
            <person name="Li Y."/>
            <person name="Li N."/>
            <person name="Wang J."/>
            <person name="Chen M."/>
            <person name="He Y."/>
            <person name="Tan F."/>
            <person name="Song X."/>
            <person name="Zheng Q."/>
            <person name="Huang R."/>
            <person name="Yang H."/>
            <person name="Du X."/>
            <person name="Chen L."/>
            <person name="Yang M."/>
            <person name="Gaffney P.M."/>
            <person name="Wang S."/>
            <person name="Luo L."/>
            <person name="She Z."/>
            <person name="Ming Y."/>
            <person name="Huang W."/>
            <person name="Zhang S."/>
            <person name="Huang B."/>
            <person name="Zhang Y."/>
            <person name="Qu T."/>
            <person name="Ni P."/>
            <person name="Miao G."/>
            <person name="Wang J."/>
            <person name="Wang Q."/>
            <person name="Steinberg C.E."/>
            <person name="Wang H."/>
            <person name="Li N."/>
            <person name="Qian L."/>
            <person name="Zhang G."/>
            <person name="Li Y."/>
            <person name="Yang H."/>
            <person name="Liu X."/>
            <person name="Wang J."/>
            <person name="Yin Y."/>
            <person name="Wang J."/>
        </authorList>
    </citation>
    <scope>NUCLEOTIDE SEQUENCE [LARGE SCALE GENOMIC DNA]</scope>
    <source>
        <strain evidence="1">05x7-T-G4-1.051#20</strain>
    </source>
</reference>
<dbReference type="InParanoid" id="K1QHK1"/>
<evidence type="ECO:0000313" key="1">
    <source>
        <dbReference type="EMBL" id="EKC30604.1"/>
    </source>
</evidence>
<organism evidence="1">
    <name type="scientific">Magallana gigas</name>
    <name type="common">Pacific oyster</name>
    <name type="synonym">Crassostrea gigas</name>
    <dbReference type="NCBI Taxonomy" id="29159"/>
    <lineage>
        <taxon>Eukaryota</taxon>
        <taxon>Metazoa</taxon>
        <taxon>Spiralia</taxon>
        <taxon>Lophotrochozoa</taxon>
        <taxon>Mollusca</taxon>
        <taxon>Bivalvia</taxon>
        <taxon>Autobranchia</taxon>
        <taxon>Pteriomorphia</taxon>
        <taxon>Ostreida</taxon>
        <taxon>Ostreoidea</taxon>
        <taxon>Ostreidae</taxon>
        <taxon>Magallana</taxon>
    </lineage>
</organism>
<dbReference type="HOGENOM" id="CLU_033939_0_0_1"/>
<name>K1QHK1_MAGGI</name>
<dbReference type="AlphaFoldDB" id="K1QHK1"/>
<sequence>MAVILNNKVKYKKASKTDIKCSWLKHPKSTQPKVTTTMEELFPPKQPGYSPSFPFPDVGRKSLSFYLVVSIWKKREAMKNLSGLGNNKSVLNLIAGIKNDKPTLKVFLSFDDQYAITFIKNHPEIPKETNVEFVVVKSYKEQRDQAKTKNYHIEKNVREILSKTIKNQGERIYAKHSCVVGLGIGNMDCNGQITPCIIIYCLDKDLVPFGEKPLPKTLEGFPCDIREDCIMFGGCFDCHEIAHSNPGCCIGLLLPNDNSGQIIGKVRESYCGNWGPEDIGIDAAFVQNYEQDNAAYRELQPADESELDYGDQLIVLKRGGTTGKTFGRLLDGSHSPCVNPRVDDVAWKWGGFYFFDRCFAIEDINEPFFNLGDSGSGVFLTENENPTKPLGIAFAKLDHEPITFVCRIDQVAKALKLRLYEIVETMDI</sequence>
<proteinExistence type="predicted"/>
<accession>K1QHK1</accession>
<gene>
    <name evidence="1" type="ORF">CGI_10012963</name>
</gene>